<reference evidence="2" key="1">
    <citation type="submission" date="2020-02" db="EMBL/GenBank/DDBJ databases">
        <authorList>
            <person name="Meier V. D."/>
        </authorList>
    </citation>
    <scope>NUCLEOTIDE SEQUENCE</scope>
    <source>
        <strain evidence="2">AVDCRST_MAG37</strain>
    </source>
</reference>
<sequence>CATPWRRRLSARTSTRRSPRNASSSRSKGG</sequence>
<name>A0A6J4QY33_9ACTN</name>
<evidence type="ECO:0000313" key="2">
    <source>
        <dbReference type="EMBL" id="CAA9458375.1"/>
    </source>
</evidence>
<proteinExistence type="predicted"/>
<organism evidence="2">
    <name type="scientific">uncultured Rubrobacteraceae bacterium</name>
    <dbReference type="NCBI Taxonomy" id="349277"/>
    <lineage>
        <taxon>Bacteria</taxon>
        <taxon>Bacillati</taxon>
        <taxon>Actinomycetota</taxon>
        <taxon>Rubrobacteria</taxon>
        <taxon>Rubrobacterales</taxon>
        <taxon>Rubrobacteraceae</taxon>
        <taxon>environmental samples</taxon>
    </lineage>
</organism>
<feature type="non-terminal residue" evidence="2">
    <location>
        <position position="30"/>
    </location>
</feature>
<dbReference type="AlphaFoldDB" id="A0A6J4QY33"/>
<feature type="region of interest" description="Disordered" evidence="1">
    <location>
        <begin position="1"/>
        <end position="30"/>
    </location>
</feature>
<feature type="compositionally biased region" description="Basic residues" evidence="1">
    <location>
        <begin position="1"/>
        <end position="19"/>
    </location>
</feature>
<evidence type="ECO:0000256" key="1">
    <source>
        <dbReference type="SAM" id="MobiDB-lite"/>
    </source>
</evidence>
<feature type="non-terminal residue" evidence="2">
    <location>
        <position position="1"/>
    </location>
</feature>
<accession>A0A6J4QY33</accession>
<gene>
    <name evidence="2" type="ORF">AVDCRST_MAG37-3376</name>
</gene>
<feature type="compositionally biased region" description="Low complexity" evidence="1">
    <location>
        <begin position="20"/>
        <end position="30"/>
    </location>
</feature>
<dbReference type="EMBL" id="CADCVD010000169">
    <property type="protein sequence ID" value="CAA9458375.1"/>
    <property type="molecule type" value="Genomic_DNA"/>
</dbReference>
<protein>
    <submittedName>
        <fullName evidence="2">Uncharacterized protein</fullName>
    </submittedName>
</protein>